<evidence type="ECO:0000313" key="1">
    <source>
        <dbReference type="EMBL" id="GER69275.1"/>
    </source>
</evidence>
<proteinExistence type="predicted"/>
<dbReference type="Proteomes" id="UP000391919">
    <property type="component" value="Unassembled WGS sequence"/>
</dbReference>
<name>A0A5J4JFC9_9BACI</name>
<accession>A0A5J4JFC9</accession>
<sequence length="43" mass="5095">MMTILVHPKGIILKGKAWEIRAQLKKYSRKYSTVEEWIEKTCS</sequence>
<evidence type="ECO:0000313" key="2">
    <source>
        <dbReference type="Proteomes" id="UP000391919"/>
    </source>
</evidence>
<organism evidence="1 2">
    <name type="scientific">Weizmannia acidilactici</name>
    <dbReference type="NCBI Taxonomy" id="2607726"/>
    <lineage>
        <taxon>Bacteria</taxon>
        <taxon>Bacillati</taxon>
        <taxon>Bacillota</taxon>
        <taxon>Bacilli</taxon>
        <taxon>Bacillales</taxon>
        <taxon>Bacillaceae</taxon>
        <taxon>Heyndrickxia</taxon>
    </lineage>
</organism>
<evidence type="ECO:0008006" key="3">
    <source>
        <dbReference type="Google" id="ProtNLM"/>
    </source>
</evidence>
<dbReference type="EMBL" id="BKZQ01000005">
    <property type="protein sequence ID" value="GER69275.1"/>
    <property type="molecule type" value="Genomic_DNA"/>
</dbReference>
<dbReference type="AlphaFoldDB" id="A0A5J4JFC9"/>
<comment type="caution">
    <text evidence="1">The sequence shown here is derived from an EMBL/GenBank/DDBJ whole genome shotgun (WGS) entry which is preliminary data.</text>
</comment>
<dbReference type="Pfam" id="PF13072">
    <property type="entry name" value="MciZ"/>
    <property type="match status" value="1"/>
</dbReference>
<gene>
    <name evidence="1" type="ORF">BpJC7_05780</name>
</gene>
<keyword evidence="2" id="KW-1185">Reference proteome</keyword>
<dbReference type="InterPro" id="IPR025177">
    <property type="entry name" value="MciZ"/>
</dbReference>
<reference evidence="1 2" key="1">
    <citation type="submission" date="2019-09" db="EMBL/GenBank/DDBJ databases">
        <title>Draft genome sequence of Bacillus sp. JC-7.</title>
        <authorList>
            <person name="Tanaka N."/>
            <person name="Shiwa Y."/>
            <person name="Fujita N."/>
            <person name="Tanasupawat S."/>
        </authorList>
    </citation>
    <scope>NUCLEOTIDE SEQUENCE [LARGE SCALE GENOMIC DNA]</scope>
    <source>
        <strain evidence="1 2">JC-7</strain>
    </source>
</reference>
<protein>
    <recommendedName>
        <fullName evidence="3">PadR family transcriptional regulator</fullName>
    </recommendedName>
</protein>